<accession>Q0AL30</accession>
<feature type="transmembrane region" description="Helical" evidence="1">
    <location>
        <begin position="426"/>
        <end position="450"/>
    </location>
</feature>
<dbReference type="Pfam" id="PF02447">
    <property type="entry name" value="GntP_permease"/>
    <property type="match status" value="1"/>
</dbReference>
<keyword evidence="1" id="KW-0472">Membrane</keyword>
<evidence type="ECO:0000256" key="1">
    <source>
        <dbReference type="SAM" id="Phobius"/>
    </source>
</evidence>
<dbReference type="OrthoDB" id="9787129at2"/>
<reference evidence="2 3" key="1">
    <citation type="submission" date="2006-08" db="EMBL/GenBank/DDBJ databases">
        <title>Complete sequence of Maricaulis maris MCS10.</title>
        <authorList>
            <consortium name="US DOE Joint Genome Institute"/>
            <person name="Copeland A."/>
            <person name="Lucas S."/>
            <person name="Lapidus A."/>
            <person name="Barry K."/>
            <person name="Detter J.C."/>
            <person name="Glavina del Rio T."/>
            <person name="Hammon N."/>
            <person name="Israni S."/>
            <person name="Dalin E."/>
            <person name="Tice H."/>
            <person name="Pitluck S."/>
            <person name="Saunders E."/>
            <person name="Brettin T."/>
            <person name="Bruce D."/>
            <person name="Han C."/>
            <person name="Tapia R."/>
            <person name="Gilna P."/>
            <person name="Schmutz J."/>
            <person name="Larimer F."/>
            <person name="Land M."/>
            <person name="Hauser L."/>
            <person name="Kyrpides N."/>
            <person name="Mikhailova N."/>
            <person name="Viollier P."/>
            <person name="Stephens C."/>
            <person name="Richardson P."/>
        </authorList>
    </citation>
    <scope>NUCLEOTIDE SEQUENCE [LARGE SCALE GENOMIC DNA]</scope>
    <source>
        <strain evidence="2 3">MCS10</strain>
    </source>
</reference>
<keyword evidence="3" id="KW-1185">Reference proteome</keyword>
<gene>
    <name evidence="2" type="ordered locus">Mmar10_2727</name>
</gene>
<dbReference type="KEGG" id="mmr:Mmar10_2727"/>
<dbReference type="PANTHER" id="PTHR30354">
    <property type="entry name" value="GNT FAMILY GLUCONATE TRANSPORTER"/>
    <property type="match status" value="1"/>
</dbReference>
<dbReference type="RefSeq" id="WP_011644657.1">
    <property type="nucleotide sequence ID" value="NC_008347.1"/>
</dbReference>
<dbReference type="GO" id="GO:0015128">
    <property type="term" value="F:gluconate transmembrane transporter activity"/>
    <property type="evidence" value="ECO:0007669"/>
    <property type="project" value="InterPro"/>
</dbReference>
<dbReference type="InterPro" id="IPR003474">
    <property type="entry name" value="Glcn_transporter"/>
</dbReference>
<dbReference type="eggNOG" id="COG2610">
    <property type="taxonomic scope" value="Bacteria"/>
</dbReference>
<evidence type="ECO:0000313" key="2">
    <source>
        <dbReference type="EMBL" id="ABI67013.1"/>
    </source>
</evidence>
<feature type="transmembrane region" description="Helical" evidence="1">
    <location>
        <begin position="146"/>
        <end position="164"/>
    </location>
</feature>
<keyword evidence="1" id="KW-0812">Transmembrane</keyword>
<protein>
    <submittedName>
        <fullName evidence="2">Gluconate transporter</fullName>
    </submittedName>
</protein>
<feature type="transmembrane region" description="Helical" evidence="1">
    <location>
        <begin position="334"/>
        <end position="357"/>
    </location>
</feature>
<sequence length="452" mass="45586" precursor="true">MELIELAQSLRPLIATGLAIPLLLLLVLRWRVPAFAALIAVALAAALAAGMPTEEAYSTITTGMGGTLGFIAVIVGLGALFGALLDAGGGLPNLAAAVIGRSGVRGSQTALGVVGLIVAIPVFFDVALIILAPMAVALAQRAGKPVMAYGLPLLAGLAIAHAFIPPTPGPVAVAEIIGADLAWVILAGLITGIPALLLAGPFLTNALERVGQLPAGMGLAGNVEETREAVMPAGQVLALILLPLILILLRAITGLGDANGWWVDLINLVGHPFGALLLACALTAFFAVRSDTKARERINLAIARALEPAGAVILVTGAGGAFKQVLVDTGAGAQLAHLALALGLTPLLAGYCLALLVRVAQGSATVAMITAAGMTAPLMAGLEMSPLDRAFVVVAIAAGASALSHVNDSGFWLVSRIFHLSEAETLRSWTLSTLVLSLTGLVVSAVAVLATG</sequence>
<feature type="transmembrane region" description="Helical" evidence="1">
    <location>
        <begin position="34"/>
        <end position="51"/>
    </location>
</feature>
<feature type="transmembrane region" description="Helical" evidence="1">
    <location>
        <begin position="300"/>
        <end position="322"/>
    </location>
</feature>
<feature type="transmembrane region" description="Helical" evidence="1">
    <location>
        <begin position="268"/>
        <end position="288"/>
    </location>
</feature>
<dbReference type="PANTHER" id="PTHR30354:SF25">
    <property type="entry name" value="INNER MEMBRANE PERMEASE YGBN"/>
    <property type="match status" value="1"/>
</dbReference>
<dbReference type="STRING" id="394221.Mmar10_2727"/>
<feature type="transmembrane region" description="Helical" evidence="1">
    <location>
        <begin position="236"/>
        <end position="256"/>
    </location>
</feature>
<dbReference type="GO" id="GO:0005886">
    <property type="term" value="C:plasma membrane"/>
    <property type="evidence" value="ECO:0007669"/>
    <property type="project" value="TreeGrafter"/>
</dbReference>
<dbReference type="Proteomes" id="UP000001964">
    <property type="component" value="Chromosome"/>
</dbReference>
<feature type="transmembrane region" description="Helical" evidence="1">
    <location>
        <begin position="176"/>
        <end position="199"/>
    </location>
</feature>
<name>Q0AL30_MARMM</name>
<organism evidence="2 3">
    <name type="scientific">Maricaulis maris (strain MCS10)</name>
    <name type="common">Caulobacter maris</name>
    <dbReference type="NCBI Taxonomy" id="394221"/>
    <lineage>
        <taxon>Bacteria</taxon>
        <taxon>Pseudomonadati</taxon>
        <taxon>Pseudomonadota</taxon>
        <taxon>Alphaproteobacteria</taxon>
        <taxon>Maricaulales</taxon>
        <taxon>Maricaulaceae</taxon>
        <taxon>Maricaulis</taxon>
    </lineage>
</organism>
<dbReference type="PIRSF" id="PIRSF002746">
    <property type="entry name" value="Gluconate_transporter"/>
    <property type="match status" value="1"/>
</dbReference>
<feature type="transmembrane region" description="Helical" evidence="1">
    <location>
        <begin position="390"/>
        <end position="414"/>
    </location>
</feature>
<dbReference type="NCBIfam" id="TIGR00791">
    <property type="entry name" value="gntP"/>
    <property type="match status" value="1"/>
</dbReference>
<feature type="transmembrane region" description="Helical" evidence="1">
    <location>
        <begin position="12"/>
        <end position="28"/>
    </location>
</feature>
<feature type="transmembrane region" description="Helical" evidence="1">
    <location>
        <begin position="63"/>
        <end position="85"/>
    </location>
</feature>
<proteinExistence type="predicted"/>
<feature type="transmembrane region" description="Helical" evidence="1">
    <location>
        <begin position="110"/>
        <end position="139"/>
    </location>
</feature>
<dbReference type="HOGENOM" id="CLU_027949_0_2_5"/>
<evidence type="ECO:0000313" key="3">
    <source>
        <dbReference type="Proteomes" id="UP000001964"/>
    </source>
</evidence>
<keyword evidence="1" id="KW-1133">Transmembrane helix</keyword>
<feature type="transmembrane region" description="Helical" evidence="1">
    <location>
        <begin position="364"/>
        <end position="384"/>
    </location>
</feature>
<dbReference type="AlphaFoldDB" id="Q0AL30"/>
<dbReference type="EMBL" id="CP000449">
    <property type="protein sequence ID" value="ABI67013.1"/>
    <property type="molecule type" value="Genomic_DNA"/>
</dbReference>